<dbReference type="SUPFAM" id="SSF53474">
    <property type="entry name" value="alpha/beta-Hydrolases"/>
    <property type="match status" value="1"/>
</dbReference>
<comment type="caution">
    <text evidence="2">The sequence shown here is derived from an EMBL/GenBank/DDBJ whole genome shotgun (WGS) entry which is preliminary data.</text>
</comment>
<accession>A0A8H3HN01</accession>
<reference evidence="2" key="1">
    <citation type="submission" date="2021-01" db="EMBL/GenBank/DDBJ databases">
        <authorList>
            <person name="Kaushik A."/>
        </authorList>
    </citation>
    <scope>NUCLEOTIDE SEQUENCE</scope>
    <source>
        <strain evidence="2">AG5</strain>
    </source>
</reference>
<dbReference type="InterPro" id="IPR029058">
    <property type="entry name" value="AB_hydrolase_fold"/>
</dbReference>
<evidence type="ECO:0008006" key="4">
    <source>
        <dbReference type="Google" id="ProtNLM"/>
    </source>
</evidence>
<dbReference type="Proteomes" id="UP000663827">
    <property type="component" value="Unassembled WGS sequence"/>
</dbReference>
<proteinExistence type="predicted"/>
<dbReference type="PANTHER" id="PTHR47842:SF3">
    <property type="entry name" value="DUF676 DOMAIN-CONTAINING PROTEIN"/>
    <property type="match status" value="1"/>
</dbReference>
<dbReference type="EMBL" id="CAJNJQ010001078">
    <property type="protein sequence ID" value="CAE7118253.1"/>
    <property type="molecule type" value="Genomic_DNA"/>
</dbReference>
<protein>
    <recommendedName>
        <fullName evidence="4">AB hydrolase-1 domain-containing protein</fullName>
    </recommendedName>
</protein>
<gene>
    <name evidence="2" type="ORF">RDB_LOCUS53947</name>
</gene>
<evidence type="ECO:0000313" key="3">
    <source>
        <dbReference type="Proteomes" id="UP000663827"/>
    </source>
</evidence>
<feature type="region of interest" description="Disordered" evidence="1">
    <location>
        <begin position="78"/>
        <end position="97"/>
    </location>
</feature>
<feature type="compositionally biased region" description="Polar residues" evidence="1">
    <location>
        <begin position="82"/>
        <end position="96"/>
    </location>
</feature>
<organism evidence="2 3">
    <name type="scientific">Rhizoctonia solani</name>
    <dbReference type="NCBI Taxonomy" id="456999"/>
    <lineage>
        <taxon>Eukaryota</taxon>
        <taxon>Fungi</taxon>
        <taxon>Dikarya</taxon>
        <taxon>Basidiomycota</taxon>
        <taxon>Agaricomycotina</taxon>
        <taxon>Agaricomycetes</taxon>
        <taxon>Cantharellales</taxon>
        <taxon>Ceratobasidiaceae</taxon>
        <taxon>Rhizoctonia</taxon>
    </lineage>
</organism>
<evidence type="ECO:0000313" key="2">
    <source>
        <dbReference type="EMBL" id="CAE7118253.1"/>
    </source>
</evidence>
<sequence length="437" mass="47520">MKNLPEGGVILCGHSMGGLLAAEVALASPPGRVIGLVSFDVPYLGVHPRVILSGIASLFKKEELRTYQTNDAVRLHEAPNEPCNQAPSSITSQKTPGSPPLDTISISLSAAPGSTTSSLHLSIPTPPVRVIAPKLERLFKSLRLGPIPQSVHDFLHFRDKHPGITGLKDGIVQIFEFGGCLLNPHGLITRYERLQRWGSDEEAGLYGRGWVNLWTTPAPEGVTTTGGPAHSDPPRAGFQSFLSRLSPTPSGSSLNSSSFQSNLFQTLSYHPSLCTSITSLESAYPDPGFSGAELPNGPQECPSSVATSVNEWTAPKVEENPIKEMRQDGKRLQKEKKVQGKKAEKERAKFLKAALKRRIEEADRESSHNFIVLPKRGTDHQWIRVPVVGAEDEIAAHCGLFFRDENPGYQQLVEDVGNIIRGFWDGEGGLRHSRIAG</sequence>
<dbReference type="Gene3D" id="3.40.50.1820">
    <property type="entry name" value="alpha/beta hydrolase"/>
    <property type="match status" value="1"/>
</dbReference>
<evidence type="ECO:0000256" key="1">
    <source>
        <dbReference type="SAM" id="MobiDB-lite"/>
    </source>
</evidence>
<dbReference type="AlphaFoldDB" id="A0A8H3HN01"/>
<dbReference type="PANTHER" id="PTHR47842">
    <property type="entry name" value="EXPRESSED PROTEIN"/>
    <property type="match status" value="1"/>
</dbReference>
<name>A0A8H3HN01_9AGAM</name>